<proteinExistence type="predicted"/>
<dbReference type="AlphaFoldDB" id="X1NZ05"/>
<comment type="caution">
    <text evidence="1">The sequence shown here is derived from an EMBL/GenBank/DDBJ whole genome shotgun (WGS) entry which is preliminary data.</text>
</comment>
<accession>X1NZ05</accession>
<feature type="non-terminal residue" evidence="1">
    <location>
        <position position="46"/>
    </location>
</feature>
<dbReference type="EMBL" id="BARV01035934">
    <property type="protein sequence ID" value="GAI48853.1"/>
    <property type="molecule type" value="Genomic_DNA"/>
</dbReference>
<organism evidence="1">
    <name type="scientific">marine sediment metagenome</name>
    <dbReference type="NCBI Taxonomy" id="412755"/>
    <lineage>
        <taxon>unclassified sequences</taxon>
        <taxon>metagenomes</taxon>
        <taxon>ecological metagenomes</taxon>
    </lineage>
</organism>
<name>X1NZ05_9ZZZZ</name>
<evidence type="ECO:0000313" key="1">
    <source>
        <dbReference type="EMBL" id="GAI48853.1"/>
    </source>
</evidence>
<sequence length="46" mass="5723">MIAGHKFVNHPLELYKERVKAIRWFEQNHPEDFDLYGMGWDKHYFK</sequence>
<protein>
    <submittedName>
        <fullName evidence="1">Uncharacterized protein</fullName>
    </submittedName>
</protein>
<gene>
    <name evidence="1" type="ORF">S06H3_55953</name>
</gene>
<reference evidence="1" key="1">
    <citation type="journal article" date="2014" name="Front. Microbiol.">
        <title>High frequency of phylogenetically diverse reductive dehalogenase-homologous genes in deep subseafloor sedimentary metagenomes.</title>
        <authorList>
            <person name="Kawai M."/>
            <person name="Futagami T."/>
            <person name="Toyoda A."/>
            <person name="Takaki Y."/>
            <person name="Nishi S."/>
            <person name="Hori S."/>
            <person name="Arai W."/>
            <person name="Tsubouchi T."/>
            <person name="Morono Y."/>
            <person name="Uchiyama I."/>
            <person name="Ito T."/>
            <person name="Fujiyama A."/>
            <person name="Inagaki F."/>
            <person name="Takami H."/>
        </authorList>
    </citation>
    <scope>NUCLEOTIDE SEQUENCE</scope>
    <source>
        <strain evidence="1">Expedition CK06-06</strain>
    </source>
</reference>